<name>A0A9P0Q368_ACAOB</name>
<organism evidence="1 2">
    <name type="scientific">Acanthoscelides obtectus</name>
    <name type="common">Bean weevil</name>
    <name type="synonym">Bruchus obtectus</name>
    <dbReference type="NCBI Taxonomy" id="200917"/>
    <lineage>
        <taxon>Eukaryota</taxon>
        <taxon>Metazoa</taxon>
        <taxon>Ecdysozoa</taxon>
        <taxon>Arthropoda</taxon>
        <taxon>Hexapoda</taxon>
        <taxon>Insecta</taxon>
        <taxon>Pterygota</taxon>
        <taxon>Neoptera</taxon>
        <taxon>Endopterygota</taxon>
        <taxon>Coleoptera</taxon>
        <taxon>Polyphaga</taxon>
        <taxon>Cucujiformia</taxon>
        <taxon>Chrysomeloidea</taxon>
        <taxon>Chrysomelidae</taxon>
        <taxon>Bruchinae</taxon>
        <taxon>Bruchini</taxon>
        <taxon>Acanthoscelides</taxon>
    </lineage>
</organism>
<keyword evidence="2" id="KW-1185">Reference proteome</keyword>
<evidence type="ECO:0000313" key="1">
    <source>
        <dbReference type="EMBL" id="CAH2009088.1"/>
    </source>
</evidence>
<dbReference type="AlphaFoldDB" id="A0A9P0Q368"/>
<accession>A0A9P0Q368</accession>
<proteinExistence type="predicted"/>
<sequence length="27" mass="3252">MQTSNEHLNCQRNWLRYTGELVCDARL</sequence>
<comment type="caution">
    <text evidence="1">The sequence shown here is derived from an EMBL/GenBank/DDBJ whole genome shotgun (WGS) entry which is preliminary data.</text>
</comment>
<protein>
    <submittedName>
        <fullName evidence="1">Uncharacterized protein</fullName>
    </submittedName>
</protein>
<reference evidence="1" key="1">
    <citation type="submission" date="2022-03" db="EMBL/GenBank/DDBJ databases">
        <authorList>
            <person name="Sayadi A."/>
        </authorList>
    </citation>
    <scope>NUCLEOTIDE SEQUENCE</scope>
</reference>
<evidence type="ECO:0000313" key="2">
    <source>
        <dbReference type="Proteomes" id="UP001152888"/>
    </source>
</evidence>
<dbReference type="EMBL" id="CAKOFQ010007854">
    <property type="protein sequence ID" value="CAH2009088.1"/>
    <property type="molecule type" value="Genomic_DNA"/>
</dbReference>
<gene>
    <name evidence="1" type="ORF">ACAOBT_LOCUS30611</name>
</gene>
<dbReference type="Proteomes" id="UP001152888">
    <property type="component" value="Unassembled WGS sequence"/>
</dbReference>